<organism evidence="5 6">
    <name type="scientific">Acaulospora morrowiae</name>
    <dbReference type="NCBI Taxonomy" id="94023"/>
    <lineage>
        <taxon>Eukaryota</taxon>
        <taxon>Fungi</taxon>
        <taxon>Fungi incertae sedis</taxon>
        <taxon>Mucoromycota</taxon>
        <taxon>Glomeromycotina</taxon>
        <taxon>Glomeromycetes</taxon>
        <taxon>Diversisporales</taxon>
        <taxon>Acaulosporaceae</taxon>
        <taxon>Acaulospora</taxon>
    </lineage>
</organism>
<dbReference type="InterPro" id="IPR007201">
    <property type="entry name" value="Mei2-like_Rrm_C"/>
</dbReference>
<dbReference type="Pfam" id="PF04059">
    <property type="entry name" value="RRM_2"/>
    <property type="match status" value="1"/>
</dbReference>
<dbReference type="EMBL" id="CAJVPV010000526">
    <property type="protein sequence ID" value="CAG8461421.1"/>
    <property type="molecule type" value="Genomic_DNA"/>
</dbReference>
<keyword evidence="1 2" id="KW-0694">RNA-binding</keyword>
<dbReference type="PANTHER" id="PTHR23189">
    <property type="entry name" value="RNA RECOGNITION MOTIF-CONTAINING"/>
    <property type="match status" value="1"/>
</dbReference>
<feature type="region of interest" description="Disordered" evidence="3">
    <location>
        <begin position="483"/>
        <end position="513"/>
    </location>
</feature>
<evidence type="ECO:0000256" key="2">
    <source>
        <dbReference type="PROSITE-ProRule" id="PRU00176"/>
    </source>
</evidence>
<dbReference type="InterPro" id="IPR012677">
    <property type="entry name" value="Nucleotide-bd_a/b_plait_sf"/>
</dbReference>
<protein>
    <submittedName>
        <fullName evidence="5">8630_t:CDS:1</fullName>
    </submittedName>
</protein>
<dbReference type="Gene3D" id="3.30.70.330">
    <property type="match status" value="1"/>
</dbReference>
<gene>
    <name evidence="5" type="ORF">AMORRO_LOCUS1416</name>
</gene>
<feature type="domain" description="RRM" evidence="4">
    <location>
        <begin position="280"/>
        <end position="353"/>
    </location>
</feature>
<dbReference type="InterPro" id="IPR000504">
    <property type="entry name" value="RRM_dom"/>
</dbReference>
<dbReference type="SUPFAM" id="SSF54928">
    <property type="entry name" value="RNA-binding domain, RBD"/>
    <property type="match status" value="3"/>
</dbReference>
<feature type="region of interest" description="Disordered" evidence="3">
    <location>
        <begin position="40"/>
        <end position="60"/>
    </location>
</feature>
<evidence type="ECO:0000313" key="5">
    <source>
        <dbReference type="EMBL" id="CAG8461421.1"/>
    </source>
</evidence>
<sequence>MRQSKADFTAPPNTENFALDFSFRQELSSTFANSQIRDFKLGQSGNRNGRDSSCQLGDNASGRSFHRVDIPVDISSSHDQSVVCVEKANTNLSNGPDFNLRSSFQPYGPSDVYNETSVARQIYQSRLSGTLIKIFFVTRYLRDANYTQKREPSRRVEVLENAFLSHSQSCAYNKEVMGLQFDRLFVKPPENVPSVKEANTSQNIFNHPTNLVTFELIKPHFSQTQTVKHSSISVSPSLPPCLPVYRPLGNIPNETTGPPSVKPSPPELLDNIREWGQVTRWLYVTNFPTNPAHWRLMRTMFELYGDVHEILAGNGFAYVIYYSLSDATRAQGYLRKQEAPHNRRRMEVRYSSRSCAIHRYPTITALDELINDGYVRVTWRGSIQHNEEIYKRFKEMGEIKSYTSAHTVEECCLYLEYDDTRAARTAKETLDGQIFEHVFDKSIRKTTTVRIEYYDYESQTWDAVADDFRRLKESRIRIPPVPRRVPPAFDCQSPDSDFRHSTDSKLEHPRGLTRRTTEDYVNYQRKYHPPATSTVRASGNRTIPEGNLFDLEKVKKGLDERTTFMIRNIPNKYTQEMFLDWLNKTHKGKYDFAYLRIDFQNKCNVGYAFINFIDIESVISFAETRVGKKWPKFNSDKICELSYARVQGLDQLIKKFEKSDLFRERSEYQPKLFYTKGRFAGEEMPFSVLGCDELLAKAGKIKDTTECLEGFYP</sequence>
<dbReference type="InterPro" id="IPR035979">
    <property type="entry name" value="RBD_domain_sf"/>
</dbReference>
<dbReference type="AlphaFoldDB" id="A0A9N8VP37"/>
<keyword evidence="6" id="KW-1185">Reference proteome</keyword>
<evidence type="ECO:0000259" key="4">
    <source>
        <dbReference type="PROSITE" id="PS50102"/>
    </source>
</evidence>
<reference evidence="5" key="1">
    <citation type="submission" date="2021-06" db="EMBL/GenBank/DDBJ databases">
        <authorList>
            <person name="Kallberg Y."/>
            <person name="Tangrot J."/>
            <person name="Rosling A."/>
        </authorList>
    </citation>
    <scope>NUCLEOTIDE SEQUENCE</scope>
    <source>
        <strain evidence="5">CL551</strain>
    </source>
</reference>
<dbReference type="CDD" id="cd12532">
    <property type="entry name" value="RRM3_MEI2_fungi"/>
    <property type="match status" value="1"/>
</dbReference>
<proteinExistence type="predicted"/>
<feature type="compositionally biased region" description="Polar residues" evidence="3">
    <location>
        <begin position="43"/>
        <end position="60"/>
    </location>
</feature>
<accession>A0A9N8VP37</accession>
<feature type="compositionally biased region" description="Basic and acidic residues" evidence="3">
    <location>
        <begin position="496"/>
        <end position="513"/>
    </location>
</feature>
<comment type="caution">
    <text evidence="5">The sequence shown here is derived from an EMBL/GenBank/DDBJ whole genome shotgun (WGS) entry which is preliminary data.</text>
</comment>
<evidence type="ECO:0000256" key="3">
    <source>
        <dbReference type="SAM" id="MobiDB-lite"/>
    </source>
</evidence>
<dbReference type="InterPro" id="IPR034862">
    <property type="entry name" value="Fungal_Mei2-like_RRM3"/>
</dbReference>
<dbReference type="PROSITE" id="PS50102">
    <property type="entry name" value="RRM"/>
    <property type="match status" value="1"/>
</dbReference>
<name>A0A9N8VP37_9GLOM</name>
<dbReference type="GO" id="GO:0003723">
    <property type="term" value="F:RNA binding"/>
    <property type="evidence" value="ECO:0007669"/>
    <property type="project" value="UniProtKB-UniRule"/>
</dbReference>
<evidence type="ECO:0000256" key="1">
    <source>
        <dbReference type="ARBA" id="ARBA00022884"/>
    </source>
</evidence>
<dbReference type="Proteomes" id="UP000789342">
    <property type="component" value="Unassembled WGS sequence"/>
</dbReference>
<dbReference type="OrthoDB" id="417481at2759"/>
<evidence type="ECO:0000313" key="6">
    <source>
        <dbReference type="Proteomes" id="UP000789342"/>
    </source>
</evidence>